<feature type="region of interest" description="Disordered" evidence="1">
    <location>
        <begin position="1"/>
        <end position="39"/>
    </location>
</feature>
<dbReference type="Proteomes" id="UP001286313">
    <property type="component" value="Unassembled WGS sequence"/>
</dbReference>
<protein>
    <submittedName>
        <fullName evidence="2">Uncharacterized protein</fullName>
    </submittedName>
</protein>
<comment type="caution">
    <text evidence="2">The sequence shown here is derived from an EMBL/GenBank/DDBJ whole genome shotgun (WGS) entry which is preliminary data.</text>
</comment>
<sequence length="87" mass="9043">MPGSPPHLVTATTTTTPVKNSPGPHKDLPSGPPPPRLLAAANDVERPKGETFAGRCIGKRVRLGWGDLLIGTTHNTSSCPSLAQACH</sequence>
<proteinExistence type="predicted"/>
<gene>
    <name evidence="2" type="ORF">Pcinc_030663</name>
</gene>
<name>A0AAE1K289_PETCI</name>
<dbReference type="EMBL" id="JAWQEG010003989">
    <property type="protein sequence ID" value="KAK3863586.1"/>
    <property type="molecule type" value="Genomic_DNA"/>
</dbReference>
<evidence type="ECO:0000313" key="3">
    <source>
        <dbReference type="Proteomes" id="UP001286313"/>
    </source>
</evidence>
<accession>A0AAE1K289</accession>
<evidence type="ECO:0000256" key="1">
    <source>
        <dbReference type="SAM" id="MobiDB-lite"/>
    </source>
</evidence>
<reference evidence="2" key="1">
    <citation type="submission" date="2023-10" db="EMBL/GenBank/DDBJ databases">
        <title>Genome assemblies of two species of porcelain crab, Petrolisthes cinctipes and Petrolisthes manimaculis (Anomura: Porcellanidae).</title>
        <authorList>
            <person name="Angst P."/>
        </authorList>
    </citation>
    <scope>NUCLEOTIDE SEQUENCE</scope>
    <source>
        <strain evidence="2">PB745_01</strain>
        <tissue evidence="2">Gill</tissue>
    </source>
</reference>
<organism evidence="2 3">
    <name type="scientific">Petrolisthes cinctipes</name>
    <name type="common">Flat porcelain crab</name>
    <dbReference type="NCBI Taxonomy" id="88211"/>
    <lineage>
        <taxon>Eukaryota</taxon>
        <taxon>Metazoa</taxon>
        <taxon>Ecdysozoa</taxon>
        <taxon>Arthropoda</taxon>
        <taxon>Crustacea</taxon>
        <taxon>Multicrustacea</taxon>
        <taxon>Malacostraca</taxon>
        <taxon>Eumalacostraca</taxon>
        <taxon>Eucarida</taxon>
        <taxon>Decapoda</taxon>
        <taxon>Pleocyemata</taxon>
        <taxon>Anomura</taxon>
        <taxon>Galatheoidea</taxon>
        <taxon>Porcellanidae</taxon>
        <taxon>Petrolisthes</taxon>
    </lineage>
</organism>
<keyword evidence="3" id="KW-1185">Reference proteome</keyword>
<dbReference type="AlphaFoldDB" id="A0AAE1K289"/>
<evidence type="ECO:0000313" key="2">
    <source>
        <dbReference type="EMBL" id="KAK3863586.1"/>
    </source>
</evidence>